<evidence type="ECO:0000313" key="1">
    <source>
        <dbReference type="EMBL" id="GAF87499.1"/>
    </source>
</evidence>
<comment type="caution">
    <text evidence="1">The sequence shown here is derived from an EMBL/GenBank/DDBJ whole genome shotgun (WGS) entry which is preliminary data.</text>
</comment>
<dbReference type="EMBL" id="BARS01016470">
    <property type="protein sequence ID" value="GAF87499.1"/>
    <property type="molecule type" value="Genomic_DNA"/>
</dbReference>
<dbReference type="AlphaFoldDB" id="X0T2Q5"/>
<sequence length="260" mass="28339">ECSSGPCCDIASCSYKSNGAQPTDNTDFYYCSGTNSATGTNYVKQKDYFCNGNDADAHEKDTDIDTCGACEYCTDEQSSCSDYSSSTTCGTQECDGLDTTCRNYDDVDKYCSGTGTYSDSTCSSYTNIAAGTLCGSSMECDGSGNCGNCDSHDYYSCYDNDVYWYDSCDNIEGNKEECGTDTCSTTWNYYCDGNDIRRWRYCYDTGCSGNECYGGHIEDRWKDDEYVENCPDGCETGGALGAYCHETCANDAACGSEYKV</sequence>
<feature type="non-terminal residue" evidence="1">
    <location>
        <position position="1"/>
    </location>
</feature>
<proteinExistence type="predicted"/>
<organism evidence="1">
    <name type="scientific">marine sediment metagenome</name>
    <dbReference type="NCBI Taxonomy" id="412755"/>
    <lineage>
        <taxon>unclassified sequences</taxon>
        <taxon>metagenomes</taxon>
        <taxon>ecological metagenomes</taxon>
    </lineage>
</organism>
<name>X0T2Q5_9ZZZZ</name>
<protein>
    <submittedName>
        <fullName evidence="1">Uncharacterized protein</fullName>
    </submittedName>
</protein>
<reference evidence="1" key="1">
    <citation type="journal article" date="2014" name="Front. Microbiol.">
        <title>High frequency of phylogenetically diverse reductive dehalogenase-homologous genes in deep subseafloor sedimentary metagenomes.</title>
        <authorList>
            <person name="Kawai M."/>
            <person name="Futagami T."/>
            <person name="Toyoda A."/>
            <person name="Takaki Y."/>
            <person name="Nishi S."/>
            <person name="Hori S."/>
            <person name="Arai W."/>
            <person name="Tsubouchi T."/>
            <person name="Morono Y."/>
            <person name="Uchiyama I."/>
            <person name="Ito T."/>
            <person name="Fujiyama A."/>
            <person name="Inagaki F."/>
            <person name="Takami H."/>
        </authorList>
    </citation>
    <scope>NUCLEOTIDE SEQUENCE</scope>
    <source>
        <strain evidence="1">Expedition CK06-06</strain>
    </source>
</reference>
<gene>
    <name evidence="1" type="ORF">S01H1_27100</name>
</gene>
<accession>X0T2Q5</accession>